<evidence type="ECO:0000256" key="3">
    <source>
        <dbReference type="ARBA" id="ARBA00022603"/>
    </source>
</evidence>
<evidence type="ECO:0000256" key="5">
    <source>
        <dbReference type="ARBA" id="ARBA00022691"/>
    </source>
</evidence>
<keyword evidence="5 6" id="KW-0949">S-adenosyl-L-methionine</keyword>
<dbReference type="GO" id="GO:0070475">
    <property type="term" value="P:rRNA base methylation"/>
    <property type="evidence" value="ECO:0007669"/>
    <property type="project" value="UniProtKB-UniRule"/>
</dbReference>
<feature type="region of interest" description="Disordered" evidence="7">
    <location>
        <begin position="289"/>
        <end position="313"/>
    </location>
</feature>
<proteinExistence type="inferred from homology"/>
<organism evidence="8 9">
    <name type="scientific">Candidatus Falkowbacteria bacterium HGW-Falkowbacteria-2</name>
    <dbReference type="NCBI Taxonomy" id="2013769"/>
    <lineage>
        <taxon>Bacteria</taxon>
        <taxon>Candidatus Falkowiibacteriota</taxon>
    </lineage>
</organism>
<dbReference type="EC" id="2.1.1.199" evidence="6"/>
<feature type="binding site" evidence="6">
    <location>
        <position position="53"/>
    </location>
    <ligand>
        <name>S-adenosyl-L-methionine</name>
        <dbReference type="ChEBI" id="CHEBI:59789"/>
    </ligand>
</feature>
<name>A0A2N2DXW0_9BACT</name>
<dbReference type="SUPFAM" id="SSF53335">
    <property type="entry name" value="S-adenosyl-L-methionine-dependent methyltransferases"/>
    <property type="match status" value="1"/>
</dbReference>
<dbReference type="NCBIfam" id="TIGR00006">
    <property type="entry name" value="16S rRNA (cytosine(1402)-N(4))-methyltransferase RsmH"/>
    <property type="match status" value="1"/>
</dbReference>
<comment type="catalytic activity">
    <reaction evidence="6">
        <text>cytidine(1402) in 16S rRNA + S-adenosyl-L-methionine = N(4)-methylcytidine(1402) in 16S rRNA + S-adenosyl-L-homocysteine + H(+)</text>
        <dbReference type="Rhea" id="RHEA:42928"/>
        <dbReference type="Rhea" id="RHEA-COMP:10286"/>
        <dbReference type="Rhea" id="RHEA-COMP:10287"/>
        <dbReference type="ChEBI" id="CHEBI:15378"/>
        <dbReference type="ChEBI" id="CHEBI:57856"/>
        <dbReference type="ChEBI" id="CHEBI:59789"/>
        <dbReference type="ChEBI" id="CHEBI:74506"/>
        <dbReference type="ChEBI" id="CHEBI:82748"/>
        <dbReference type="EC" id="2.1.1.199"/>
    </reaction>
</comment>
<keyword evidence="4 6" id="KW-0808">Transferase</keyword>
<dbReference type="EMBL" id="PHAH01000048">
    <property type="protein sequence ID" value="PKM87319.1"/>
    <property type="molecule type" value="Genomic_DNA"/>
</dbReference>
<keyword evidence="6" id="KW-0963">Cytoplasm</keyword>
<evidence type="ECO:0000256" key="6">
    <source>
        <dbReference type="HAMAP-Rule" id="MF_01007"/>
    </source>
</evidence>
<dbReference type="Proteomes" id="UP000233325">
    <property type="component" value="Unassembled WGS sequence"/>
</dbReference>
<dbReference type="SUPFAM" id="SSF81799">
    <property type="entry name" value="Putative methyltransferase TM0872, insert domain"/>
    <property type="match status" value="1"/>
</dbReference>
<evidence type="ECO:0000313" key="9">
    <source>
        <dbReference type="Proteomes" id="UP000233325"/>
    </source>
</evidence>
<dbReference type="AlphaFoldDB" id="A0A2N2DXW0"/>
<dbReference type="CDD" id="cd02440">
    <property type="entry name" value="AdoMet_MTases"/>
    <property type="match status" value="1"/>
</dbReference>
<keyword evidence="2 6" id="KW-0698">rRNA processing</keyword>
<evidence type="ECO:0000256" key="1">
    <source>
        <dbReference type="ARBA" id="ARBA00010396"/>
    </source>
</evidence>
<dbReference type="PIRSF" id="PIRSF004486">
    <property type="entry name" value="MraW"/>
    <property type="match status" value="1"/>
</dbReference>
<comment type="caution">
    <text evidence="8">The sequence shown here is derived from an EMBL/GenBank/DDBJ whole genome shotgun (WGS) entry which is preliminary data.</text>
</comment>
<dbReference type="HAMAP" id="MF_01007">
    <property type="entry name" value="16SrRNA_methyltr_H"/>
    <property type="match status" value="1"/>
</dbReference>
<dbReference type="InterPro" id="IPR029063">
    <property type="entry name" value="SAM-dependent_MTases_sf"/>
</dbReference>
<evidence type="ECO:0000256" key="4">
    <source>
        <dbReference type="ARBA" id="ARBA00022679"/>
    </source>
</evidence>
<feature type="binding site" evidence="6">
    <location>
        <position position="102"/>
    </location>
    <ligand>
        <name>S-adenosyl-L-methionine</name>
        <dbReference type="ChEBI" id="CHEBI:59789"/>
    </ligand>
</feature>
<comment type="similarity">
    <text evidence="1 6">Belongs to the methyltransferase superfamily. RsmH family.</text>
</comment>
<feature type="binding site" evidence="6">
    <location>
        <position position="109"/>
    </location>
    <ligand>
        <name>S-adenosyl-L-methionine</name>
        <dbReference type="ChEBI" id="CHEBI:59789"/>
    </ligand>
</feature>
<evidence type="ECO:0000313" key="8">
    <source>
        <dbReference type="EMBL" id="PKM87319.1"/>
    </source>
</evidence>
<accession>A0A2N2DXW0</accession>
<evidence type="ECO:0000256" key="2">
    <source>
        <dbReference type="ARBA" id="ARBA00022552"/>
    </source>
</evidence>
<feature type="binding site" evidence="6">
    <location>
        <begin position="33"/>
        <end position="35"/>
    </location>
    <ligand>
        <name>S-adenosyl-L-methionine</name>
        <dbReference type="ChEBI" id="CHEBI:59789"/>
    </ligand>
</feature>
<dbReference type="GO" id="GO:0005737">
    <property type="term" value="C:cytoplasm"/>
    <property type="evidence" value="ECO:0007669"/>
    <property type="project" value="UniProtKB-SubCell"/>
</dbReference>
<feature type="binding site" evidence="6">
    <location>
        <position position="81"/>
    </location>
    <ligand>
        <name>S-adenosyl-L-methionine</name>
        <dbReference type="ChEBI" id="CHEBI:59789"/>
    </ligand>
</feature>
<dbReference type="GO" id="GO:0071424">
    <property type="term" value="F:rRNA (cytosine-N4-)-methyltransferase activity"/>
    <property type="evidence" value="ECO:0007669"/>
    <property type="project" value="UniProtKB-UniRule"/>
</dbReference>
<sequence length="313" mass="33739">MSYEHIPVMLPEVLSLLNPKPGQTIIDCTLGGAGYTSAISAAVGQKGRVISLDADQMAIANATALLEEKGVKNVTLVHENFKNVASVVAEHLAGQADGIVFDLGLSSAQLADETRGFSFQGERPLDMAFGAGEAQSTQHLLNSSSLSDLTSIFRELGEEPQAYKLAKEIITSRKVKPLRTTKDLVDIILKITPPRYKTTGIHPATKAFQALRLATNDELGSLRTALHDSLEILKIGGRIAVVSFHSGEDRIVKQWMKHESTDCICPSTAPVCVCGHLASIKPLTKKPLIPASEETENNPRARSAKLRGAEKIR</sequence>
<comment type="subcellular location">
    <subcellularLocation>
        <location evidence="6">Cytoplasm</location>
    </subcellularLocation>
</comment>
<dbReference type="PANTHER" id="PTHR11265:SF0">
    <property type="entry name" value="12S RRNA N4-METHYLCYTIDINE METHYLTRANSFERASE"/>
    <property type="match status" value="1"/>
</dbReference>
<evidence type="ECO:0000256" key="7">
    <source>
        <dbReference type="SAM" id="MobiDB-lite"/>
    </source>
</evidence>
<dbReference type="InterPro" id="IPR002903">
    <property type="entry name" value="RsmH"/>
</dbReference>
<dbReference type="Gene3D" id="3.40.50.150">
    <property type="entry name" value="Vaccinia Virus protein VP39"/>
    <property type="match status" value="1"/>
</dbReference>
<dbReference type="Gene3D" id="1.10.150.170">
    <property type="entry name" value="Putative methyltransferase TM0872, insert domain"/>
    <property type="match status" value="1"/>
</dbReference>
<protein>
    <recommendedName>
        <fullName evidence="6">Ribosomal RNA small subunit methyltransferase H</fullName>
        <ecNumber evidence="6">2.1.1.199</ecNumber>
    </recommendedName>
    <alternativeName>
        <fullName evidence="6">16S rRNA m(4)C1402 methyltransferase</fullName>
    </alternativeName>
    <alternativeName>
        <fullName evidence="6">rRNA (cytosine-N(4)-)-methyltransferase RsmH</fullName>
    </alternativeName>
</protein>
<keyword evidence="3 6" id="KW-0489">Methyltransferase</keyword>
<gene>
    <name evidence="6" type="primary">rsmH</name>
    <name evidence="8" type="ORF">CVU83_03145</name>
</gene>
<dbReference type="Pfam" id="PF01795">
    <property type="entry name" value="Methyltransf_5"/>
    <property type="match status" value="1"/>
</dbReference>
<dbReference type="PANTHER" id="PTHR11265">
    <property type="entry name" value="S-ADENOSYL-METHYLTRANSFERASE MRAW"/>
    <property type="match status" value="1"/>
</dbReference>
<comment type="function">
    <text evidence="6">Specifically methylates the N4 position of cytidine in position 1402 (C1402) of 16S rRNA.</text>
</comment>
<reference evidence="8 9" key="1">
    <citation type="journal article" date="2017" name="ISME J.">
        <title>Potential for microbial H2 and metal transformations associated with novel bacteria and archaea in deep terrestrial subsurface sediments.</title>
        <authorList>
            <person name="Hernsdorf A.W."/>
            <person name="Amano Y."/>
            <person name="Miyakawa K."/>
            <person name="Ise K."/>
            <person name="Suzuki Y."/>
            <person name="Anantharaman K."/>
            <person name="Probst A."/>
            <person name="Burstein D."/>
            <person name="Thomas B.C."/>
            <person name="Banfield J.F."/>
        </authorList>
    </citation>
    <scope>NUCLEOTIDE SEQUENCE [LARGE SCALE GENOMIC DNA]</scope>
    <source>
        <strain evidence="8">HGW-Falkowbacteria-2</strain>
    </source>
</reference>
<dbReference type="InterPro" id="IPR023397">
    <property type="entry name" value="SAM-dep_MeTrfase_MraW_recog"/>
</dbReference>